<accession>A0A3P1V662</accession>
<dbReference type="EMBL" id="RQZC01000009">
    <property type="protein sequence ID" value="RRD29298.1"/>
    <property type="molecule type" value="Genomic_DNA"/>
</dbReference>
<gene>
    <name evidence="1" type="ORF">EII10_07180</name>
</gene>
<dbReference type="Proteomes" id="UP000271272">
    <property type="component" value="Unassembled WGS sequence"/>
</dbReference>
<evidence type="ECO:0000313" key="2">
    <source>
        <dbReference type="Proteomes" id="UP000271272"/>
    </source>
</evidence>
<proteinExistence type="predicted"/>
<evidence type="ECO:0000313" key="1">
    <source>
        <dbReference type="EMBL" id="RRD29298.1"/>
    </source>
</evidence>
<protein>
    <submittedName>
        <fullName evidence="1">Uncharacterized protein</fullName>
    </submittedName>
</protein>
<keyword evidence="2" id="KW-1185">Reference proteome</keyword>
<sequence>MQKRLRERTRRLRFYRAALDVLRHSQIMPETTFNADDRNVLLHRFYGVTKDGIYFCVQIKEDKRTGRKDLMSVFDRKPR</sequence>
<organism evidence="1 2">
    <name type="scientific">Actinomyces bowdenii</name>
    <dbReference type="NCBI Taxonomy" id="131109"/>
    <lineage>
        <taxon>Bacteria</taxon>
        <taxon>Bacillati</taxon>
        <taxon>Actinomycetota</taxon>
        <taxon>Actinomycetes</taxon>
        <taxon>Actinomycetales</taxon>
        <taxon>Actinomycetaceae</taxon>
        <taxon>Actinomyces</taxon>
    </lineage>
</organism>
<reference evidence="1 2" key="1">
    <citation type="submission" date="2018-11" db="EMBL/GenBank/DDBJ databases">
        <title>Genomes From Bacteria Associated with the Canine Oral Cavity: a Test Case for Automated Genome-Based Taxonomic Assignment.</title>
        <authorList>
            <person name="Coil D.A."/>
            <person name="Jospin G."/>
            <person name="Darling A.E."/>
            <person name="Wallis C."/>
            <person name="Davis I.J."/>
            <person name="Harris S."/>
            <person name="Eisen J.A."/>
            <person name="Holcombe L.J."/>
            <person name="O'Flynn C."/>
        </authorList>
    </citation>
    <scope>NUCLEOTIDE SEQUENCE [LARGE SCALE GENOMIC DNA]</scope>
    <source>
        <strain evidence="1 2">OH5050</strain>
    </source>
</reference>
<name>A0A3P1V662_9ACTO</name>
<comment type="caution">
    <text evidence="1">The sequence shown here is derived from an EMBL/GenBank/DDBJ whole genome shotgun (WGS) entry which is preliminary data.</text>
</comment>
<dbReference type="AlphaFoldDB" id="A0A3P1V662"/>
<dbReference type="OrthoDB" id="3255131at2"/>